<reference evidence="1" key="2">
    <citation type="journal article" date="2015" name="Fish Shellfish Immunol.">
        <title>Early steps in the European eel (Anguilla anguilla)-Vibrio vulnificus interaction in the gills: Role of the RtxA13 toxin.</title>
        <authorList>
            <person name="Callol A."/>
            <person name="Pajuelo D."/>
            <person name="Ebbesson L."/>
            <person name="Teles M."/>
            <person name="MacKenzie S."/>
            <person name="Amaro C."/>
        </authorList>
    </citation>
    <scope>NUCLEOTIDE SEQUENCE</scope>
</reference>
<dbReference type="EMBL" id="GBXM01031831">
    <property type="protein sequence ID" value="JAH76746.1"/>
    <property type="molecule type" value="Transcribed_RNA"/>
</dbReference>
<sequence length="21" mass="2613">MKDCVYIDENKNDLINFRIRL</sequence>
<organism evidence="1">
    <name type="scientific">Anguilla anguilla</name>
    <name type="common">European freshwater eel</name>
    <name type="synonym">Muraena anguilla</name>
    <dbReference type="NCBI Taxonomy" id="7936"/>
    <lineage>
        <taxon>Eukaryota</taxon>
        <taxon>Metazoa</taxon>
        <taxon>Chordata</taxon>
        <taxon>Craniata</taxon>
        <taxon>Vertebrata</taxon>
        <taxon>Euteleostomi</taxon>
        <taxon>Actinopterygii</taxon>
        <taxon>Neopterygii</taxon>
        <taxon>Teleostei</taxon>
        <taxon>Anguilliformes</taxon>
        <taxon>Anguillidae</taxon>
        <taxon>Anguilla</taxon>
    </lineage>
</organism>
<dbReference type="AlphaFoldDB" id="A0A0E9VFI3"/>
<protein>
    <submittedName>
        <fullName evidence="1">Uncharacterized protein</fullName>
    </submittedName>
</protein>
<reference evidence="1" key="1">
    <citation type="submission" date="2014-11" db="EMBL/GenBank/DDBJ databases">
        <authorList>
            <person name="Amaro Gonzalez C."/>
        </authorList>
    </citation>
    <scope>NUCLEOTIDE SEQUENCE</scope>
</reference>
<evidence type="ECO:0000313" key="1">
    <source>
        <dbReference type="EMBL" id="JAH76746.1"/>
    </source>
</evidence>
<proteinExistence type="predicted"/>
<accession>A0A0E9VFI3</accession>
<name>A0A0E9VFI3_ANGAN</name>